<comment type="function">
    <text evidence="4">Catalyzes the reduction of fatty acyl-CoA to fatty alcohols.</text>
</comment>
<proteinExistence type="inferred from homology"/>
<dbReference type="Pfam" id="PF07993">
    <property type="entry name" value="NAD_binding_4"/>
    <property type="match status" value="1"/>
</dbReference>
<dbReference type="InterPro" id="IPR036291">
    <property type="entry name" value="NAD(P)-bd_dom_sf"/>
</dbReference>
<dbReference type="GO" id="GO:0010345">
    <property type="term" value="P:suberin biosynthetic process"/>
    <property type="evidence" value="ECO:0007669"/>
    <property type="project" value="TreeGrafter"/>
</dbReference>
<dbReference type="InterPro" id="IPR013120">
    <property type="entry name" value="FAR_NAD-bd"/>
</dbReference>
<dbReference type="PANTHER" id="PTHR11011:SF99">
    <property type="entry name" value="FATTY ACYL-COA REDUCTASE 3"/>
    <property type="match status" value="1"/>
</dbReference>
<dbReference type="Gene3D" id="3.40.50.720">
    <property type="entry name" value="NAD(P)-binding Rossmann-like Domain"/>
    <property type="match status" value="1"/>
</dbReference>
<feature type="domain" description="Thioester reductase (TE)" evidence="6">
    <location>
        <begin position="18"/>
        <end position="320"/>
    </location>
</feature>
<sequence length="494" mass="55914">MEQLSSIVGFLENKTILVTGSTGFVAKVFVEKILRIQPKVKKLFLLMRAKDSASAATRLYDEILSKELFVVVKEKWGSDLSTLITERVAIPVAGDISCEDLGVKEDYLKNEMWNEVDVVVNLAATVNFDERYDVALAINTMGPKHILNFAKKCVNLKALIHVSTAYVCGEKGGVMIETPFKMGETLKGTFDLDIDFEFMVMREKLQQLKEDKLSEAAITAAMKDFGNKRAQEFGWPNTYVFTKAMGEMLIGESRGNMPLVILRPTIVTSTIKEPFPGWIEGVRTIDSLSIAYAKGRMECFVGDPNSVIDLIPADMVVNSIVVAIAAHADKPGETVYQVGSSNRNPLKYSSILLWGHIYFSQNPWIDKNGKAVIVSKIKILDTMEKFQNYMSFRYNLPLKMLELTNMALCHYFEGFYSGAKRKIDVVMRLVQLYRPYLFFKAIFDDKNTGKLRAEARNSMDCADVFHFQFDPKSIDWEDYMMNVHFPGAVKHLFK</sequence>
<accession>A0A7N0U3G0</accession>
<dbReference type="PANTHER" id="PTHR11011">
    <property type="entry name" value="MALE STERILITY PROTEIN 2-RELATED"/>
    <property type="match status" value="1"/>
</dbReference>
<keyword evidence="3 4" id="KW-0443">Lipid metabolism</keyword>
<dbReference type="GO" id="GO:0102965">
    <property type="term" value="F:alcohol-forming long-chain fatty acyl-CoA reductase activity"/>
    <property type="evidence" value="ECO:0007669"/>
    <property type="project" value="UniProtKB-EC"/>
</dbReference>
<protein>
    <recommendedName>
        <fullName evidence="4">Fatty acyl-CoA reductase</fullName>
        <ecNumber evidence="4">1.2.1.84</ecNumber>
    </recommendedName>
</protein>
<dbReference type="InterPro" id="IPR026055">
    <property type="entry name" value="FAR"/>
</dbReference>
<dbReference type="GO" id="GO:0035336">
    <property type="term" value="P:long-chain fatty-acyl-CoA metabolic process"/>
    <property type="evidence" value="ECO:0007669"/>
    <property type="project" value="TreeGrafter"/>
</dbReference>
<comment type="similarity">
    <text evidence="1 4">Belongs to the fatty acyl-CoA reductase family.</text>
</comment>
<evidence type="ECO:0000256" key="3">
    <source>
        <dbReference type="ARBA" id="ARBA00023098"/>
    </source>
</evidence>
<dbReference type="AlphaFoldDB" id="A0A7N0U3G0"/>
<dbReference type="Pfam" id="PF03015">
    <property type="entry name" value="Sterile"/>
    <property type="match status" value="1"/>
</dbReference>
<dbReference type="Proteomes" id="UP000594263">
    <property type="component" value="Unplaced"/>
</dbReference>
<name>A0A7N0U3G0_KALFE</name>
<dbReference type="InterPro" id="IPR033640">
    <property type="entry name" value="FAR_C"/>
</dbReference>
<dbReference type="OMA" id="ALDWDSY"/>
<evidence type="ECO:0000259" key="6">
    <source>
        <dbReference type="Pfam" id="PF07993"/>
    </source>
</evidence>
<reference evidence="7" key="1">
    <citation type="submission" date="2021-01" db="UniProtKB">
        <authorList>
            <consortium name="EnsemblPlants"/>
        </authorList>
    </citation>
    <scope>IDENTIFICATION</scope>
</reference>
<evidence type="ECO:0000259" key="5">
    <source>
        <dbReference type="Pfam" id="PF03015"/>
    </source>
</evidence>
<evidence type="ECO:0000256" key="2">
    <source>
        <dbReference type="ARBA" id="ARBA00022516"/>
    </source>
</evidence>
<keyword evidence="4" id="KW-0521">NADP</keyword>
<dbReference type="Gramene" id="Kaladp0053s0456.1.v1.1">
    <property type="protein sequence ID" value="Kaladp0053s0456.1.v1.1"/>
    <property type="gene ID" value="Kaladp0053s0456.v1.1"/>
</dbReference>
<keyword evidence="2 4" id="KW-0444">Lipid biosynthesis</keyword>
<evidence type="ECO:0000256" key="1">
    <source>
        <dbReference type="ARBA" id="ARBA00005928"/>
    </source>
</evidence>
<dbReference type="GO" id="GO:0080019">
    <property type="term" value="F:alcohol-forming very long-chain fatty acyl-CoA reductase activity"/>
    <property type="evidence" value="ECO:0007669"/>
    <property type="project" value="InterPro"/>
</dbReference>
<dbReference type="SUPFAM" id="SSF51735">
    <property type="entry name" value="NAD(P)-binding Rossmann-fold domains"/>
    <property type="match status" value="1"/>
</dbReference>
<comment type="catalytic activity">
    <reaction evidence="4">
        <text>a long-chain fatty acyl-CoA + 2 NADPH + 2 H(+) = a long-chain primary fatty alcohol + 2 NADP(+) + CoA</text>
        <dbReference type="Rhea" id="RHEA:52716"/>
        <dbReference type="ChEBI" id="CHEBI:15378"/>
        <dbReference type="ChEBI" id="CHEBI:57287"/>
        <dbReference type="ChEBI" id="CHEBI:57783"/>
        <dbReference type="ChEBI" id="CHEBI:58349"/>
        <dbReference type="ChEBI" id="CHEBI:77396"/>
        <dbReference type="ChEBI" id="CHEBI:83139"/>
        <dbReference type="EC" id="1.2.1.84"/>
    </reaction>
</comment>
<dbReference type="EC" id="1.2.1.84" evidence="4"/>
<evidence type="ECO:0000313" key="8">
    <source>
        <dbReference type="Proteomes" id="UP000594263"/>
    </source>
</evidence>
<dbReference type="CDD" id="cd05236">
    <property type="entry name" value="FAR-N_SDR_e"/>
    <property type="match status" value="1"/>
</dbReference>
<keyword evidence="8" id="KW-1185">Reference proteome</keyword>
<keyword evidence="4" id="KW-0560">Oxidoreductase</keyword>
<dbReference type="EnsemblPlants" id="Kaladp0053s0456.1.v1.1">
    <property type="protein sequence ID" value="Kaladp0053s0456.1.v1.1"/>
    <property type="gene ID" value="Kaladp0053s0456.v1.1"/>
</dbReference>
<evidence type="ECO:0000313" key="7">
    <source>
        <dbReference type="EnsemblPlants" id="Kaladp0053s0456.1.v1.1"/>
    </source>
</evidence>
<dbReference type="CDD" id="cd09071">
    <property type="entry name" value="FAR_C"/>
    <property type="match status" value="1"/>
</dbReference>
<organism evidence="7 8">
    <name type="scientific">Kalanchoe fedtschenkoi</name>
    <name type="common">Lavender scallops</name>
    <name type="synonym">South American air plant</name>
    <dbReference type="NCBI Taxonomy" id="63787"/>
    <lineage>
        <taxon>Eukaryota</taxon>
        <taxon>Viridiplantae</taxon>
        <taxon>Streptophyta</taxon>
        <taxon>Embryophyta</taxon>
        <taxon>Tracheophyta</taxon>
        <taxon>Spermatophyta</taxon>
        <taxon>Magnoliopsida</taxon>
        <taxon>eudicotyledons</taxon>
        <taxon>Gunneridae</taxon>
        <taxon>Pentapetalae</taxon>
        <taxon>Saxifragales</taxon>
        <taxon>Crassulaceae</taxon>
        <taxon>Kalanchoe</taxon>
    </lineage>
</organism>
<evidence type="ECO:0000256" key="4">
    <source>
        <dbReference type="RuleBase" id="RU363097"/>
    </source>
</evidence>
<feature type="domain" description="Fatty acyl-CoA reductase C-terminal" evidence="5">
    <location>
        <begin position="394"/>
        <end position="494"/>
    </location>
</feature>